<sequence>MSTKTTEAKEVFEKSQEFATSQIASSEKAFESMIEYNAAMFKGMEAIGKKMYDNYVSNVASAFDGMKALNKTNDVADFYKVAMTNAASSTERVMDQTKAVAEMSGKVMKETGEAGRLAFSKGFAINF</sequence>
<keyword evidence="3" id="KW-1185">Reference proteome</keyword>
<organism evidence="2 3">
    <name type="scientific">Pseudahrensia aquimaris</name>
    <dbReference type="NCBI Taxonomy" id="744461"/>
    <lineage>
        <taxon>Bacteria</taxon>
        <taxon>Pseudomonadati</taxon>
        <taxon>Pseudomonadota</taxon>
        <taxon>Alphaproteobacteria</taxon>
        <taxon>Hyphomicrobiales</taxon>
        <taxon>Ahrensiaceae</taxon>
        <taxon>Pseudahrensia</taxon>
    </lineage>
</organism>
<gene>
    <name evidence="2" type="ORF">ACFQ14_13370</name>
</gene>
<dbReference type="RefSeq" id="WP_377213257.1">
    <property type="nucleotide sequence ID" value="NZ_JBHTJV010000012.1"/>
</dbReference>
<accession>A0ABW3FKQ0</accession>
<proteinExistence type="predicted"/>
<comment type="caution">
    <text evidence="2">The sequence shown here is derived from an EMBL/GenBank/DDBJ whole genome shotgun (WGS) entry which is preliminary data.</text>
</comment>
<dbReference type="Pfam" id="PF09361">
    <property type="entry name" value="Phasin_2"/>
    <property type="match status" value="1"/>
</dbReference>
<dbReference type="Proteomes" id="UP001597101">
    <property type="component" value="Unassembled WGS sequence"/>
</dbReference>
<evidence type="ECO:0000259" key="1">
    <source>
        <dbReference type="Pfam" id="PF09361"/>
    </source>
</evidence>
<dbReference type="EMBL" id="JBHTJV010000012">
    <property type="protein sequence ID" value="MFD0917399.1"/>
    <property type="molecule type" value="Genomic_DNA"/>
</dbReference>
<evidence type="ECO:0000313" key="2">
    <source>
        <dbReference type="EMBL" id="MFD0917399.1"/>
    </source>
</evidence>
<dbReference type="InterPro" id="IPR018968">
    <property type="entry name" value="Phasin"/>
</dbReference>
<name>A0ABW3FKQ0_9HYPH</name>
<feature type="domain" description="Phasin" evidence="1">
    <location>
        <begin position="24"/>
        <end position="113"/>
    </location>
</feature>
<evidence type="ECO:0000313" key="3">
    <source>
        <dbReference type="Proteomes" id="UP001597101"/>
    </source>
</evidence>
<reference evidence="3" key="1">
    <citation type="journal article" date="2019" name="Int. J. Syst. Evol. Microbiol.">
        <title>The Global Catalogue of Microorganisms (GCM) 10K type strain sequencing project: providing services to taxonomists for standard genome sequencing and annotation.</title>
        <authorList>
            <consortium name="The Broad Institute Genomics Platform"/>
            <consortium name="The Broad Institute Genome Sequencing Center for Infectious Disease"/>
            <person name="Wu L."/>
            <person name="Ma J."/>
        </authorList>
    </citation>
    <scope>NUCLEOTIDE SEQUENCE [LARGE SCALE GENOMIC DNA]</scope>
    <source>
        <strain evidence="3">CCUG 60023</strain>
    </source>
</reference>
<protein>
    <submittedName>
        <fullName evidence="2">Phasin family protein</fullName>
    </submittedName>
</protein>